<dbReference type="InterPro" id="IPR022385">
    <property type="entry name" value="Rhs_assc_core"/>
</dbReference>
<name>A0A521FE22_9FLAO</name>
<dbReference type="Proteomes" id="UP000319267">
    <property type="component" value="Unassembled WGS sequence"/>
</dbReference>
<dbReference type="EMBL" id="FXTQ01000010">
    <property type="protein sequence ID" value="SMO94417.1"/>
    <property type="molecule type" value="Genomic_DNA"/>
</dbReference>
<dbReference type="PANTHER" id="PTHR32305">
    <property type="match status" value="1"/>
</dbReference>
<dbReference type="AlphaFoldDB" id="A0A521FE22"/>
<evidence type="ECO:0000313" key="1">
    <source>
        <dbReference type="EMBL" id="SMO94417.1"/>
    </source>
</evidence>
<dbReference type="NCBIfam" id="TIGR03696">
    <property type="entry name" value="Rhs_assc_core"/>
    <property type="match status" value="1"/>
</dbReference>
<dbReference type="RefSeq" id="WP_111376074.1">
    <property type="nucleotide sequence ID" value="NZ_CP043612.1"/>
</dbReference>
<reference evidence="1 2" key="1">
    <citation type="submission" date="2017-05" db="EMBL/GenBank/DDBJ databases">
        <authorList>
            <person name="Varghese N."/>
            <person name="Submissions S."/>
        </authorList>
    </citation>
    <scope>NUCLEOTIDE SEQUENCE [LARGE SCALE GENOMIC DNA]</scope>
    <source>
        <strain evidence="1 2">DSM 29982</strain>
    </source>
</reference>
<dbReference type="InterPro" id="IPR050708">
    <property type="entry name" value="T6SS_VgrG/RHS"/>
</dbReference>
<protein>
    <submittedName>
        <fullName evidence="1">RHS repeat-associated core domain-containing protein</fullName>
    </submittedName>
</protein>
<dbReference type="PANTHER" id="PTHR32305:SF15">
    <property type="entry name" value="PROTEIN RHSA-RELATED"/>
    <property type="match status" value="1"/>
</dbReference>
<organism evidence="1 2">
    <name type="scientific">Flavobacterium nitrogenifigens</name>
    <dbReference type="NCBI Taxonomy" id="1617283"/>
    <lineage>
        <taxon>Bacteria</taxon>
        <taxon>Pseudomonadati</taxon>
        <taxon>Bacteroidota</taxon>
        <taxon>Flavobacteriia</taxon>
        <taxon>Flavobacteriales</taxon>
        <taxon>Flavobacteriaceae</taxon>
        <taxon>Flavobacterium</taxon>
    </lineage>
</organism>
<dbReference type="OrthoDB" id="1376075at2"/>
<keyword evidence="2" id="KW-1185">Reference proteome</keyword>
<proteinExistence type="predicted"/>
<gene>
    <name evidence="1" type="ORF">SAMN06265220_11030</name>
</gene>
<sequence length="191" mass="21570">MFQYFNAPGDVPGPPVQFGPPVEPTTVKGGEGFTGTGMPENDIFYFHPDHLGGTLYITTKNGSISQHVEYIAFGEVLFEEHSSSFSSPYLFNGMELDRETNLSYYGARYLDMKTSLWLNVDPLALYNPMFEDEFYFDGDHNDGVYNSGNLSNFNYCYQNPIKYVDPNGKLEKTVKLTTLFQHKVTTAFGLN</sequence>
<evidence type="ECO:0000313" key="2">
    <source>
        <dbReference type="Proteomes" id="UP000319267"/>
    </source>
</evidence>
<dbReference type="Gene3D" id="2.180.10.10">
    <property type="entry name" value="RHS repeat-associated core"/>
    <property type="match status" value="1"/>
</dbReference>
<accession>A0A521FE22</accession>